<evidence type="ECO:0000256" key="5">
    <source>
        <dbReference type="PIRSR" id="PIRSR601019-1"/>
    </source>
</evidence>
<keyword evidence="1" id="KW-0479">Metal-binding</keyword>
<dbReference type="PANTHER" id="PTHR10218">
    <property type="entry name" value="GTP-BINDING PROTEIN ALPHA SUBUNIT"/>
    <property type="match status" value="1"/>
</dbReference>
<dbReference type="Gene3D" id="3.40.50.300">
    <property type="entry name" value="P-loop containing nucleotide triphosphate hydrolases"/>
    <property type="match status" value="1"/>
</dbReference>
<evidence type="ECO:0000256" key="1">
    <source>
        <dbReference type="ARBA" id="ARBA00022723"/>
    </source>
</evidence>
<dbReference type="SUPFAM" id="SSF47895">
    <property type="entry name" value="Transducin (alpha subunit), insertion domain"/>
    <property type="match status" value="1"/>
</dbReference>
<comment type="caution">
    <text evidence="6">The sequence shown here is derived from an EMBL/GenBank/DDBJ whole genome shotgun (WGS) entry which is preliminary data.</text>
</comment>
<dbReference type="EMBL" id="ML996208">
    <property type="protein sequence ID" value="KAF2730853.1"/>
    <property type="molecule type" value="Genomic_DNA"/>
</dbReference>
<dbReference type="OrthoDB" id="5817230at2759"/>
<dbReference type="GO" id="GO:0005737">
    <property type="term" value="C:cytoplasm"/>
    <property type="evidence" value="ECO:0007669"/>
    <property type="project" value="TreeGrafter"/>
</dbReference>
<gene>
    <name evidence="6" type="ORF">EJ04DRAFT_567382</name>
</gene>
<dbReference type="SUPFAM" id="SSF52540">
    <property type="entry name" value="P-loop containing nucleoside triphosphate hydrolases"/>
    <property type="match status" value="1"/>
</dbReference>
<evidence type="ECO:0000313" key="7">
    <source>
        <dbReference type="Proteomes" id="UP000799444"/>
    </source>
</evidence>
<dbReference type="PANTHER" id="PTHR10218:SF302">
    <property type="entry name" value="GUANINE NUCLEOTIDE-BINDING PROTEIN ALPHA-5 SUBUNIT"/>
    <property type="match status" value="1"/>
</dbReference>
<name>A0A9P4QT23_9PLEO</name>
<evidence type="ECO:0000256" key="2">
    <source>
        <dbReference type="ARBA" id="ARBA00022741"/>
    </source>
</evidence>
<feature type="binding site" evidence="5">
    <location>
        <begin position="239"/>
        <end position="242"/>
    </location>
    <ligand>
        <name>GTP</name>
        <dbReference type="ChEBI" id="CHEBI:37565"/>
    </ligand>
</feature>
<dbReference type="SMART" id="SM00275">
    <property type="entry name" value="G_alpha"/>
    <property type="match status" value="1"/>
</dbReference>
<sequence>MSGSGASIFLDANPLDETLGKEELDGFKKIIHARTVRAMRSVIEAADILNIQIETKKNRKYILTIQQCSMDDVIDVEKDCLRDDIAEALEHLSISISLGPMSTSSMSTAFEYWFEYTLDTTAQYLLQNTVSIVSRTYTPTVPAIIDANLNPDFFACSQIRINMHNATVRNSDAHIVKTREKGWLARYTDTQAVIFVAAVSDYDVVSPSGKNRLDEAADLFGEVLNEEAFRNVPILLVLNRVDVFRKKIAKAPLGAHMPEYTGLLDEASVLEYVLGKFVGKNRNEERQVYTHFATENDEGLGRFLVAAAEDIAHESKVQAL</sequence>
<reference evidence="6" key="1">
    <citation type="journal article" date="2020" name="Stud. Mycol.">
        <title>101 Dothideomycetes genomes: a test case for predicting lifestyles and emergence of pathogens.</title>
        <authorList>
            <person name="Haridas S."/>
            <person name="Albert R."/>
            <person name="Binder M."/>
            <person name="Bloem J."/>
            <person name="Labutti K."/>
            <person name="Salamov A."/>
            <person name="Andreopoulos B."/>
            <person name="Baker S."/>
            <person name="Barry K."/>
            <person name="Bills G."/>
            <person name="Bluhm B."/>
            <person name="Cannon C."/>
            <person name="Castanera R."/>
            <person name="Culley D."/>
            <person name="Daum C."/>
            <person name="Ezra D."/>
            <person name="Gonzalez J."/>
            <person name="Henrissat B."/>
            <person name="Kuo A."/>
            <person name="Liang C."/>
            <person name="Lipzen A."/>
            <person name="Lutzoni F."/>
            <person name="Magnuson J."/>
            <person name="Mondo S."/>
            <person name="Nolan M."/>
            <person name="Ohm R."/>
            <person name="Pangilinan J."/>
            <person name="Park H.-J."/>
            <person name="Ramirez L."/>
            <person name="Alfaro M."/>
            <person name="Sun H."/>
            <person name="Tritt A."/>
            <person name="Yoshinaga Y."/>
            <person name="Zwiers L.-H."/>
            <person name="Turgeon B."/>
            <person name="Goodwin S."/>
            <person name="Spatafora J."/>
            <person name="Crous P."/>
            <person name="Grigoriev I."/>
        </authorList>
    </citation>
    <scope>NUCLEOTIDE SEQUENCE</scope>
    <source>
        <strain evidence="6">CBS 125425</strain>
    </source>
</reference>
<accession>A0A9P4QT23</accession>
<keyword evidence="3 5" id="KW-0342">GTP-binding</keyword>
<dbReference type="FunFam" id="3.40.50.300:FF:000692">
    <property type="entry name" value="Guanine nucleotide-binding protein subunit alpha"/>
    <property type="match status" value="1"/>
</dbReference>
<dbReference type="GO" id="GO:0005525">
    <property type="term" value="F:GTP binding"/>
    <property type="evidence" value="ECO:0007669"/>
    <property type="project" value="UniProtKB-KW"/>
</dbReference>
<dbReference type="GO" id="GO:0005834">
    <property type="term" value="C:heterotrimeric G-protein complex"/>
    <property type="evidence" value="ECO:0007669"/>
    <property type="project" value="TreeGrafter"/>
</dbReference>
<dbReference type="InterPro" id="IPR001019">
    <property type="entry name" value="Gprotein_alpha_su"/>
</dbReference>
<evidence type="ECO:0000256" key="4">
    <source>
        <dbReference type="ARBA" id="ARBA00023224"/>
    </source>
</evidence>
<evidence type="ECO:0000313" key="6">
    <source>
        <dbReference type="EMBL" id="KAF2730853.1"/>
    </source>
</evidence>
<dbReference type="Gene3D" id="1.10.400.10">
    <property type="entry name" value="GI Alpha 1, domain 2-like"/>
    <property type="match status" value="1"/>
</dbReference>
<organism evidence="6 7">
    <name type="scientific">Polyplosphaeria fusca</name>
    <dbReference type="NCBI Taxonomy" id="682080"/>
    <lineage>
        <taxon>Eukaryota</taxon>
        <taxon>Fungi</taxon>
        <taxon>Dikarya</taxon>
        <taxon>Ascomycota</taxon>
        <taxon>Pezizomycotina</taxon>
        <taxon>Dothideomycetes</taxon>
        <taxon>Pleosporomycetidae</taxon>
        <taxon>Pleosporales</taxon>
        <taxon>Tetraplosphaeriaceae</taxon>
        <taxon>Polyplosphaeria</taxon>
    </lineage>
</organism>
<dbReference type="GO" id="GO:0003924">
    <property type="term" value="F:GTPase activity"/>
    <property type="evidence" value="ECO:0007669"/>
    <property type="project" value="InterPro"/>
</dbReference>
<dbReference type="Pfam" id="PF00503">
    <property type="entry name" value="G-alpha"/>
    <property type="match status" value="1"/>
</dbReference>
<dbReference type="GO" id="GO:0031683">
    <property type="term" value="F:G-protein beta/gamma-subunit complex binding"/>
    <property type="evidence" value="ECO:0007669"/>
    <property type="project" value="InterPro"/>
</dbReference>
<dbReference type="AlphaFoldDB" id="A0A9P4QT23"/>
<keyword evidence="2 5" id="KW-0547">Nucleotide-binding</keyword>
<dbReference type="Proteomes" id="UP000799444">
    <property type="component" value="Unassembled WGS sequence"/>
</dbReference>
<protein>
    <submittedName>
        <fullName evidence="6">G-alpha-domain-containing protein</fullName>
    </submittedName>
</protein>
<dbReference type="GO" id="GO:0007188">
    <property type="term" value="P:adenylate cyclase-modulating G protein-coupled receptor signaling pathway"/>
    <property type="evidence" value="ECO:0007669"/>
    <property type="project" value="TreeGrafter"/>
</dbReference>
<keyword evidence="4" id="KW-0807">Transducer</keyword>
<dbReference type="InterPro" id="IPR011025">
    <property type="entry name" value="GproteinA_insert"/>
</dbReference>
<dbReference type="GO" id="GO:0046872">
    <property type="term" value="F:metal ion binding"/>
    <property type="evidence" value="ECO:0007669"/>
    <property type="project" value="UniProtKB-KW"/>
</dbReference>
<dbReference type="InterPro" id="IPR027417">
    <property type="entry name" value="P-loop_NTPase"/>
</dbReference>
<evidence type="ECO:0000256" key="3">
    <source>
        <dbReference type="ARBA" id="ARBA00023134"/>
    </source>
</evidence>
<keyword evidence="7" id="KW-1185">Reference proteome</keyword>
<dbReference type="GO" id="GO:0001664">
    <property type="term" value="F:G protein-coupled receptor binding"/>
    <property type="evidence" value="ECO:0007669"/>
    <property type="project" value="TreeGrafter"/>
</dbReference>
<dbReference type="PROSITE" id="PS51882">
    <property type="entry name" value="G_ALPHA"/>
    <property type="match status" value="1"/>
</dbReference>
<proteinExistence type="predicted"/>